<keyword evidence="3 5" id="KW-1133">Transmembrane helix</keyword>
<keyword evidence="2 5" id="KW-0812">Transmembrane</keyword>
<feature type="transmembrane region" description="Helical" evidence="5">
    <location>
        <begin position="38"/>
        <end position="61"/>
    </location>
</feature>
<proteinExistence type="predicted"/>
<reference evidence="7" key="2">
    <citation type="submission" date="2020-09" db="EMBL/GenBank/DDBJ databases">
        <authorList>
            <person name="Sun Q."/>
            <person name="Zhou Y."/>
        </authorList>
    </citation>
    <scope>NUCLEOTIDE SEQUENCE</scope>
    <source>
        <strain evidence="7">CGMCC 1.12919</strain>
    </source>
</reference>
<dbReference type="Pfam" id="PF04932">
    <property type="entry name" value="Wzy_C"/>
    <property type="match status" value="1"/>
</dbReference>
<feature type="transmembrane region" description="Helical" evidence="5">
    <location>
        <begin position="73"/>
        <end position="92"/>
    </location>
</feature>
<sequence>MGRQGRSVAEPATPLAQIAWLVLAAMPLMLAFANRSSVLVLVIAALVAFVGAGLSQGLPVVVEHLRGIVRSPFGLLFLAFLLLALASLTWAHDRPRSAFALAEAFIPALAAIALGAALPRQPERRAVPMLMLCLALAAIEVFVELITRLAWREALGLRATYFITNKPVLALVLLYWPLVPLTKGMARRWLLLAALAGVIAVTVFTSVSGTAMCALVSAAAAFVLALVAPRTARWAVMLAVAASLLVAPLKGELASRLIPDRALDALQSLHARDRVNIWLSFGEVVAQRPLTGTGFGSSAVVVRDPVASEVAADRRTLLDVGHPHDMFLQVWAELGMIGAALVGAALVVLWRTLARLGREQHAAGLAVTAAALMIALVGHGAWQGWWIAVAGAAVLWLWARPPVGGPVVHEEGAR</sequence>
<dbReference type="InterPro" id="IPR007016">
    <property type="entry name" value="O-antigen_ligase-rel_domated"/>
</dbReference>
<dbReference type="AlphaFoldDB" id="A0A916UGQ9"/>
<name>A0A916UGQ9_9HYPH</name>
<feature type="transmembrane region" description="Helical" evidence="5">
    <location>
        <begin position="188"/>
        <end position="205"/>
    </location>
</feature>
<dbReference type="PANTHER" id="PTHR37422:SF13">
    <property type="entry name" value="LIPOPOLYSACCHARIDE BIOSYNTHESIS PROTEIN PA4999-RELATED"/>
    <property type="match status" value="1"/>
</dbReference>
<evidence type="ECO:0000256" key="1">
    <source>
        <dbReference type="ARBA" id="ARBA00004141"/>
    </source>
</evidence>
<accession>A0A916UGQ9</accession>
<protein>
    <recommendedName>
        <fullName evidence="6">O-antigen ligase-related domain-containing protein</fullName>
    </recommendedName>
</protein>
<dbReference type="PANTHER" id="PTHR37422">
    <property type="entry name" value="TEICHURONIC ACID BIOSYNTHESIS PROTEIN TUAE"/>
    <property type="match status" value="1"/>
</dbReference>
<feature type="transmembrane region" description="Helical" evidence="5">
    <location>
        <begin position="330"/>
        <end position="350"/>
    </location>
</feature>
<comment type="subcellular location">
    <subcellularLocation>
        <location evidence="1">Membrane</location>
        <topology evidence="1">Multi-pass membrane protein</topology>
    </subcellularLocation>
</comment>
<reference evidence="7" key="1">
    <citation type="journal article" date="2014" name="Int. J. Syst. Evol. Microbiol.">
        <title>Complete genome sequence of Corynebacterium casei LMG S-19264T (=DSM 44701T), isolated from a smear-ripened cheese.</title>
        <authorList>
            <consortium name="US DOE Joint Genome Institute (JGI-PGF)"/>
            <person name="Walter F."/>
            <person name="Albersmeier A."/>
            <person name="Kalinowski J."/>
            <person name="Ruckert C."/>
        </authorList>
    </citation>
    <scope>NUCLEOTIDE SEQUENCE</scope>
    <source>
        <strain evidence="7">CGMCC 1.12919</strain>
    </source>
</reference>
<keyword evidence="8" id="KW-1185">Reference proteome</keyword>
<feature type="transmembrane region" description="Helical" evidence="5">
    <location>
        <begin position="234"/>
        <end position="251"/>
    </location>
</feature>
<feature type="domain" description="O-antigen ligase-related" evidence="6">
    <location>
        <begin position="197"/>
        <end position="342"/>
    </location>
</feature>
<feature type="transmembrane region" description="Helical" evidence="5">
    <location>
        <begin position="157"/>
        <end position="176"/>
    </location>
</feature>
<feature type="transmembrane region" description="Helical" evidence="5">
    <location>
        <begin position="12"/>
        <end position="32"/>
    </location>
</feature>
<evidence type="ECO:0000259" key="6">
    <source>
        <dbReference type="Pfam" id="PF04932"/>
    </source>
</evidence>
<evidence type="ECO:0000256" key="4">
    <source>
        <dbReference type="ARBA" id="ARBA00023136"/>
    </source>
</evidence>
<evidence type="ECO:0000256" key="5">
    <source>
        <dbReference type="SAM" id="Phobius"/>
    </source>
</evidence>
<feature type="transmembrane region" description="Helical" evidence="5">
    <location>
        <begin position="362"/>
        <end position="378"/>
    </location>
</feature>
<keyword evidence="4 5" id="KW-0472">Membrane</keyword>
<organism evidence="7 8">
    <name type="scientific">Chelatococcus reniformis</name>
    <dbReference type="NCBI Taxonomy" id="1494448"/>
    <lineage>
        <taxon>Bacteria</taxon>
        <taxon>Pseudomonadati</taxon>
        <taxon>Pseudomonadota</taxon>
        <taxon>Alphaproteobacteria</taxon>
        <taxon>Hyphomicrobiales</taxon>
        <taxon>Chelatococcaceae</taxon>
        <taxon>Chelatococcus</taxon>
    </lineage>
</organism>
<dbReference type="EMBL" id="BMGG01000006">
    <property type="protein sequence ID" value="GGC73106.1"/>
    <property type="molecule type" value="Genomic_DNA"/>
</dbReference>
<feature type="transmembrane region" description="Helical" evidence="5">
    <location>
        <begin position="130"/>
        <end position="151"/>
    </location>
</feature>
<evidence type="ECO:0000256" key="3">
    <source>
        <dbReference type="ARBA" id="ARBA00022989"/>
    </source>
</evidence>
<feature type="transmembrane region" description="Helical" evidence="5">
    <location>
        <begin position="98"/>
        <end position="118"/>
    </location>
</feature>
<gene>
    <name evidence="7" type="ORF">GCM10010994_34370</name>
</gene>
<dbReference type="Proteomes" id="UP000637002">
    <property type="component" value="Unassembled WGS sequence"/>
</dbReference>
<evidence type="ECO:0000256" key="2">
    <source>
        <dbReference type="ARBA" id="ARBA00022692"/>
    </source>
</evidence>
<dbReference type="GO" id="GO:0016020">
    <property type="term" value="C:membrane"/>
    <property type="evidence" value="ECO:0007669"/>
    <property type="project" value="UniProtKB-SubCell"/>
</dbReference>
<dbReference type="RefSeq" id="WP_188610414.1">
    <property type="nucleotide sequence ID" value="NZ_BMGG01000006.1"/>
</dbReference>
<evidence type="ECO:0000313" key="8">
    <source>
        <dbReference type="Proteomes" id="UP000637002"/>
    </source>
</evidence>
<evidence type="ECO:0000313" key="7">
    <source>
        <dbReference type="EMBL" id="GGC73106.1"/>
    </source>
</evidence>
<dbReference type="InterPro" id="IPR051533">
    <property type="entry name" value="WaaL-like"/>
</dbReference>
<comment type="caution">
    <text evidence="7">The sequence shown here is derived from an EMBL/GenBank/DDBJ whole genome shotgun (WGS) entry which is preliminary data.</text>
</comment>